<feature type="transmembrane region" description="Helical" evidence="7">
    <location>
        <begin position="288"/>
        <end position="308"/>
    </location>
</feature>
<protein>
    <submittedName>
        <fullName evidence="12">PspC domain-containing protein</fullName>
    </submittedName>
</protein>
<feature type="transmembrane region" description="Helical" evidence="7">
    <location>
        <begin position="405"/>
        <end position="425"/>
    </location>
</feature>
<feature type="domain" description="Phage shock protein PspC N-terminal" evidence="8">
    <location>
        <begin position="194"/>
        <end position="251"/>
    </location>
</feature>
<feature type="domain" description="Phage shock protein PspC N-terminal" evidence="8">
    <location>
        <begin position="127"/>
        <end position="182"/>
    </location>
</feature>
<evidence type="ECO:0000256" key="4">
    <source>
        <dbReference type="ARBA" id="ARBA00022989"/>
    </source>
</evidence>
<dbReference type="Pfam" id="PF22744">
    <property type="entry name" value="Toast-rack_PspC-Cterm"/>
    <property type="match status" value="1"/>
</dbReference>
<evidence type="ECO:0000256" key="1">
    <source>
        <dbReference type="ARBA" id="ARBA00004162"/>
    </source>
</evidence>
<feature type="domain" description="PspC-related ToastRack" evidence="11">
    <location>
        <begin position="466"/>
        <end position="580"/>
    </location>
</feature>
<dbReference type="InterPro" id="IPR021255">
    <property type="entry name" value="DUF2807"/>
</dbReference>
<evidence type="ECO:0000313" key="12">
    <source>
        <dbReference type="EMBL" id="MBT1710569.1"/>
    </source>
</evidence>
<feature type="region of interest" description="Disordered" evidence="6">
    <location>
        <begin position="89"/>
        <end position="128"/>
    </location>
</feature>
<evidence type="ECO:0000259" key="9">
    <source>
        <dbReference type="Pfam" id="PF10988"/>
    </source>
</evidence>
<name>A0AAP2E2X6_9BACT</name>
<feature type="domain" description="Putative auto-transporter adhesin head GIN" evidence="9">
    <location>
        <begin position="601"/>
        <end position="782"/>
    </location>
</feature>
<dbReference type="PANTHER" id="PTHR33885:SF3">
    <property type="entry name" value="PHAGE SHOCK PROTEIN C"/>
    <property type="match status" value="1"/>
</dbReference>
<comment type="subcellular location">
    <subcellularLocation>
        <location evidence="1">Cell membrane</location>
        <topology evidence="1">Single-pass membrane protein</topology>
    </subcellularLocation>
</comment>
<dbReference type="RefSeq" id="WP_254086144.1">
    <property type="nucleotide sequence ID" value="NZ_JAHESE010000024.1"/>
</dbReference>
<feature type="transmembrane region" description="Helical" evidence="7">
    <location>
        <begin position="201"/>
        <end position="218"/>
    </location>
</feature>
<evidence type="ECO:0000256" key="3">
    <source>
        <dbReference type="ARBA" id="ARBA00022692"/>
    </source>
</evidence>
<keyword evidence="4 7" id="KW-1133">Transmembrane helix</keyword>
<dbReference type="InterPro" id="IPR052027">
    <property type="entry name" value="PspC"/>
</dbReference>
<evidence type="ECO:0000259" key="10">
    <source>
        <dbReference type="Pfam" id="PF22571"/>
    </source>
</evidence>
<evidence type="ECO:0000256" key="6">
    <source>
        <dbReference type="SAM" id="MobiDB-lite"/>
    </source>
</evidence>
<feature type="transmembrane region" description="Helical" evidence="7">
    <location>
        <begin position="225"/>
        <end position="248"/>
    </location>
</feature>
<dbReference type="Pfam" id="PF22571">
    <property type="entry name" value="LiaI-LiaF-TM_PspC"/>
    <property type="match status" value="1"/>
</dbReference>
<evidence type="ECO:0000259" key="8">
    <source>
        <dbReference type="Pfam" id="PF04024"/>
    </source>
</evidence>
<evidence type="ECO:0000259" key="11">
    <source>
        <dbReference type="Pfam" id="PF22744"/>
    </source>
</evidence>
<feature type="compositionally biased region" description="Polar residues" evidence="6">
    <location>
        <begin position="96"/>
        <end position="105"/>
    </location>
</feature>
<comment type="caution">
    <text evidence="12">The sequence shown here is derived from an EMBL/GenBank/DDBJ whole genome shotgun (WGS) entry which is preliminary data.</text>
</comment>
<keyword evidence="13" id="KW-1185">Reference proteome</keyword>
<dbReference type="InterPro" id="IPR054319">
    <property type="entry name" value="PspC-rel_ToastRack"/>
</dbReference>
<feature type="transmembrane region" description="Helical" evidence="7">
    <location>
        <begin position="320"/>
        <end position="349"/>
    </location>
</feature>
<dbReference type="Pfam" id="PF10988">
    <property type="entry name" value="DUF2807"/>
    <property type="match status" value="1"/>
</dbReference>
<keyword evidence="5 7" id="KW-0472">Membrane</keyword>
<dbReference type="Pfam" id="PF04024">
    <property type="entry name" value="PspC"/>
    <property type="match status" value="2"/>
</dbReference>
<dbReference type="EMBL" id="JAHESE010000024">
    <property type="protein sequence ID" value="MBT1710569.1"/>
    <property type="molecule type" value="Genomic_DNA"/>
</dbReference>
<accession>A0AAP2E2X6</accession>
<feature type="transmembrane region" description="Helical" evidence="7">
    <location>
        <begin position="158"/>
        <end position="181"/>
    </location>
</feature>
<dbReference type="InterPro" id="IPR054321">
    <property type="entry name" value="PspC-rel_TM"/>
</dbReference>
<feature type="transmembrane region" description="Helical" evidence="7">
    <location>
        <begin position="369"/>
        <end position="393"/>
    </location>
</feature>
<evidence type="ECO:0000256" key="5">
    <source>
        <dbReference type="ARBA" id="ARBA00023136"/>
    </source>
</evidence>
<evidence type="ECO:0000256" key="7">
    <source>
        <dbReference type="SAM" id="Phobius"/>
    </source>
</evidence>
<evidence type="ECO:0000313" key="13">
    <source>
        <dbReference type="Proteomes" id="UP001319080"/>
    </source>
</evidence>
<dbReference type="GO" id="GO:0005886">
    <property type="term" value="C:plasma membrane"/>
    <property type="evidence" value="ECO:0007669"/>
    <property type="project" value="UniProtKB-SubCell"/>
</dbReference>
<proteinExistence type="predicted"/>
<dbReference type="PANTHER" id="PTHR33885">
    <property type="entry name" value="PHAGE SHOCK PROTEIN C"/>
    <property type="match status" value="1"/>
</dbReference>
<feature type="compositionally biased region" description="Low complexity" evidence="6">
    <location>
        <begin position="107"/>
        <end position="118"/>
    </location>
</feature>
<keyword evidence="3 7" id="KW-0812">Transmembrane</keyword>
<sequence length="788" mass="86682">MKKNISINISGIIFHIEEDGYDTLRKYLDSITRYFSSFEDSSEIMADIEGRIAEIFLSKLNEGKQVITAEDVAFLMTTMGSVSDFKAAEEQDAPQAKNTSASTGPATDDSSTGTNSSTRQQATSAPRPLMRDQRRKILGGVCTGLGNYFNIDPLWIRLLFAVVTFAYGLSVVIYLVLWIILPGSYTLEEPQIDKKMFRDPDSKVLAGVSGGIASYLGIDILIVRVLFIVFTITGGLGLVVYIVLWIAVPEAKSLTERMQMQGEPVTLSNIESTIKKNLKEDPDKEESALAKILLLPFRLLAMLLLALAKVIGPLVEVLRVAVGIVIILLGVALAFATLLTAGITFGFLSTATFASEHFTLPVEAMTRAFPGWIVIAGFVACFIPCIFIILLGASAVSKRITFGGAAGWTLFVLFFVSIVALTLGVPKLIFDFKEEGTHRVETVYPITAKRAVFRMNETGMDDYDEIWLSLQGYQGKEIKLVQEFEAQGSSRKAAIENAQMVDYNVVVEDSIFTFDSNITFQDDAIFRAQRLKMTLFIPYDYPFTMTEDVARFITQFIETEALDNQTWRMTPDGLSCLSCPAPVEAPAADVMNAESGDEIKDVEIDGLFDLEITRGDKYALEIDGSESEKAKYRVEHHGSTVVIDYNNDGEFHADDLLKEVRIRLTLPALESLSASGKGEVRFTGFRSERLNIEFSGKISGHGEMEALDLTLELSGACDLDLKGNGDTMHADLSGLSSLEAYRFTTKDASVDVSGASSAKVNVTETLQIDKDFVSKVEYRGNPNVTEDE</sequence>
<feature type="domain" description="PspC-related transmembrane region" evidence="10">
    <location>
        <begin position="295"/>
        <end position="429"/>
    </location>
</feature>
<dbReference type="AlphaFoldDB" id="A0AAP2E2X6"/>
<dbReference type="InterPro" id="IPR007168">
    <property type="entry name" value="Phageshock_PspC_N"/>
</dbReference>
<dbReference type="Proteomes" id="UP001319080">
    <property type="component" value="Unassembled WGS sequence"/>
</dbReference>
<dbReference type="Gene3D" id="2.160.20.120">
    <property type="match status" value="1"/>
</dbReference>
<evidence type="ECO:0000256" key="2">
    <source>
        <dbReference type="ARBA" id="ARBA00022475"/>
    </source>
</evidence>
<keyword evidence="2" id="KW-1003">Cell membrane</keyword>
<reference evidence="12 13" key="1">
    <citation type="submission" date="2021-05" db="EMBL/GenBank/DDBJ databases">
        <title>A Polyphasic approach of four new species of the genus Ohtaekwangia: Ohtaekwangia histidinii sp. nov., Ohtaekwangia cretensis sp. nov., Ohtaekwangia indiensis sp. nov., Ohtaekwangia reichenbachii sp. nov. from diverse environment.</title>
        <authorList>
            <person name="Octaviana S."/>
        </authorList>
    </citation>
    <scope>NUCLEOTIDE SEQUENCE [LARGE SCALE GENOMIC DNA]</scope>
    <source>
        <strain evidence="12 13">PWU5</strain>
    </source>
</reference>
<gene>
    <name evidence="12" type="ORF">KK062_20160</name>
</gene>
<organism evidence="12 13">
    <name type="scientific">Dawidia cretensis</name>
    <dbReference type="NCBI Taxonomy" id="2782350"/>
    <lineage>
        <taxon>Bacteria</taxon>
        <taxon>Pseudomonadati</taxon>
        <taxon>Bacteroidota</taxon>
        <taxon>Cytophagia</taxon>
        <taxon>Cytophagales</taxon>
        <taxon>Chryseotaleaceae</taxon>
        <taxon>Dawidia</taxon>
    </lineage>
</organism>